<protein>
    <submittedName>
        <fullName evidence="3">DUF2062 domain-containing protein</fullName>
    </submittedName>
</protein>
<keyword evidence="1" id="KW-0472">Membrane</keyword>
<evidence type="ECO:0000313" key="4">
    <source>
        <dbReference type="Proteomes" id="UP000679284"/>
    </source>
</evidence>
<dbReference type="AlphaFoldDB" id="A0A8J8MV05"/>
<dbReference type="EMBL" id="CP047289">
    <property type="protein sequence ID" value="QUS36967.1"/>
    <property type="molecule type" value="Genomic_DNA"/>
</dbReference>
<sequence>MVFKRRTPRSLSGWARELIYPRGGFRRAVRYVLHRMRRLPDQPERVARGFAAGVFISFTPFFGLHFLGAIAIAWAIRGNILAALLGTFIGNPVTTPFIAITSVGLGHWMLGMPGALDLPEIGHAFARAGTQLWLNTSAIFTPRQMHWDRLVMFFREIYFPYMIGGIVPGLVAGAAFYWLTLPLVRAYHKLRASRAEERAERRRLVREEPRE</sequence>
<accession>A0A8J8MV05</accession>
<proteinExistence type="predicted"/>
<dbReference type="PANTHER" id="PTHR40547">
    <property type="entry name" value="SLL0298 PROTEIN"/>
    <property type="match status" value="1"/>
</dbReference>
<dbReference type="PANTHER" id="PTHR40547:SF1">
    <property type="entry name" value="SLL0298 PROTEIN"/>
    <property type="match status" value="1"/>
</dbReference>
<gene>
    <name evidence="3" type="ORF">GR316_09755</name>
</gene>
<dbReference type="Pfam" id="PF09835">
    <property type="entry name" value="DUF2062"/>
    <property type="match status" value="1"/>
</dbReference>
<name>A0A8J8MV05_9RHOB</name>
<feature type="transmembrane region" description="Helical" evidence="1">
    <location>
        <begin position="88"/>
        <end position="110"/>
    </location>
</feature>
<keyword evidence="4" id="KW-1185">Reference proteome</keyword>
<keyword evidence="1" id="KW-1133">Transmembrane helix</keyword>
<dbReference type="InterPro" id="IPR018639">
    <property type="entry name" value="DUF2062"/>
</dbReference>
<reference evidence="3" key="1">
    <citation type="submission" date="2020-01" db="EMBL/GenBank/DDBJ databases">
        <authorList>
            <person name="Yang Y."/>
            <person name="Kwon Y.M."/>
        </authorList>
    </citation>
    <scope>NUCLEOTIDE SEQUENCE</scope>
    <source>
        <strain evidence="3">PG104</strain>
    </source>
</reference>
<evidence type="ECO:0000313" key="3">
    <source>
        <dbReference type="EMBL" id="QUS36967.1"/>
    </source>
</evidence>
<dbReference type="Proteomes" id="UP000679284">
    <property type="component" value="Chromosome"/>
</dbReference>
<evidence type="ECO:0000259" key="2">
    <source>
        <dbReference type="Pfam" id="PF09835"/>
    </source>
</evidence>
<dbReference type="KEGG" id="fap:GR316_09755"/>
<feature type="domain" description="DUF2062" evidence="2">
    <location>
        <begin position="27"/>
        <end position="191"/>
    </location>
</feature>
<evidence type="ECO:0000256" key="1">
    <source>
        <dbReference type="SAM" id="Phobius"/>
    </source>
</evidence>
<organism evidence="3 4">
    <name type="scientific">Falsirhodobacter algicola</name>
    <dbReference type="NCBI Taxonomy" id="2692330"/>
    <lineage>
        <taxon>Bacteria</taxon>
        <taxon>Pseudomonadati</taxon>
        <taxon>Pseudomonadota</taxon>
        <taxon>Alphaproteobacteria</taxon>
        <taxon>Rhodobacterales</taxon>
        <taxon>Paracoccaceae</taxon>
        <taxon>Falsirhodobacter</taxon>
    </lineage>
</organism>
<feature type="transmembrane region" description="Helical" evidence="1">
    <location>
        <begin position="158"/>
        <end position="184"/>
    </location>
</feature>
<keyword evidence="1" id="KW-0812">Transmembrane</keyword>
<feature type="transmembrane region" description="Helical" evidence="1">
    <location>
        <begin position="50"/>
        <end position="76"/>
    </location>
</feature>